<reference evidence="2" key="1">
    <citation type="submission" date="2014-05" db="EMBL/GenBank/DDBJ databases">
        <title>The transcriptome of the halophilic microalga Tetraselmis sp. GSL018 isolated from the Great Salt Lake, Utah.</title>
        <authorList>
            <person name="Jinkerson R.E."/>
            <person name="D'Adamo S."/>
            <person name="Posewitz M.C."/>
        </authorList>
    </citation>
    <scope>NUCLEOTIDE SEQUENCE</scope>
    <source>
        <strain evidence="2">GSL018</strain>
    </source>
</reference>
<evidence type="ECO:0000313" key="2">
    <source>
        <dbReference type="EMBL" id="JAC74216.1"/>
    </source>
</evidence>
<accession>A0A061RUI5</accession>
<evidence type="ECO:0000256" key="1">
    <source>
        <dbReference type="SAM" id="MobiDB-lite"/>
    </source>
</evidence>
<gene>
    <name evidence="2" type="ORF">TSPGSL018_26563</name>
</gene>
<feature type="region of interest" description="Disordered" evidence="1">
    <location>
        <begin position="1"/>
        <end position="40"/>
    </location>
</feature>
<proteinExistence type="predicted"/>
<sequence>MSSCGREPGSEESEDCLSAATGAEASVDENADLSKLEPLEFERDVETEDLLASQIRSDPMDAYDVDVSEEGRVIKEFLEKIALEEAKQSG</sequence>
<dbReference type="EMBL" id="GBEZ01011585">
    <property type="protein sequence ID" value="JAC74216.1"/>
    <property type="molecule type" value="Transcribed_RNA"/>
</dbReference>
<name>A0A061RUI5_9CHLO</name>
<protein>
    <submittedName>
        <fullName evidence="2">Uncharacterized protein</fullName>
    </submittedName>
</protein>
<dbReference type="AlphaFoldDB" id="A0A061RUI5"/>
<organism evidence="2">
    <name type="scientific">Tetraselmis sp. GSL018</name>
    <dbReference type="NCBI Taxonomy" id="582737"/>
    <lineage>
        <taxon>Eukaryota</taxon>
        <taxon>Viridiplantae</taxon>
        <taxon>Chlorophyta</taxon>
        <taxon>core chlorophytes</taxon>
        <taxon>Chlorodendrophyceae</taxon>
        <taxon>Chlorodendrales</taxon>
        <taxon>Chlorodendraceae</taxon>
        <taxon>Tetraselmis</taxon>
    </lineage>
</organism>